<dbReference type="InterPro" id="IPR050959">
    <property type="entry name" value="MarA-like"/>
</dbReference>
<comment type="caution">
    <text evidence="5">The sequence shown here is derived from an EMBL/GenBank/DDBJ whole genome shotgun (WGS) entry which is preliminary data.</text>
</comment>
<evidence type="ECO:0000256" key="3">
    <source>
        <dbReference type="ARBA" id="ARBA00023163"/>
    </source>
</evidence>
<dbReference type="InterPro" id="IPR009057">
    <property type="entry name" value="Homeodomain-like_sf"/>
</dbReference>
<dbReference type="PROSITE" id="PS01124">
    <property type="entry name" value="HTH_ARAC_FAMILY_2"/>
    <property type="match status" value="1"/>
</dbReference>
<reference evidence="5 6" key="1">
    <citation type="submission" date="2023-07" db="EMBL/GenBank/DDBJ databases">
        <title>Genomic Encyclopedia of Type Strains, Phase IV (KMG-IV): sequencing the most valuable type-strain genomes for metagenomic binning, comparative biology and taxonomic classification.</title>
        <authorList>
            <person name="Goeker M."/>
        </authorList>
    </citation>
    <scope>NUCLEOTIDE SEQUENCE [LARGE SCALE GENOMIC DNA]</scope>
    <source>
        <strain evidence="5 6">DSM 12751</strain>
    </source>
</reference>
<gene>
    <name evidence="5" type="ORF">J2S11_002070</name>
</gene>
<dbReference type="PANTHER" id="PTHR47504:SF5">
    <property type="entry name" value="RIGHT ORIGIN-BINDING PROTEIN"/>
    <property type="match status" value="1"/>
</dbReference>
<dbReference type="Gene3D" id="1.10.10.60">
    <property type="entry name" value="Homeodomain-like"/>
    <property type="match status" value="2"/>
</dbReference>
<keyword evidence="3" id="KW-0804">Transcription</keyword>
<evidence type="ECO:0000256" key="1">
    <source>
        <dbReference type="ARBA" id="ARBA00023015"/>
    </source>
</evidence>
<evidence type="ECO:0000259" key="4">
    <source>
        <dbReference type="PROSITE" id="PS01124"/>
    </source>
</evidence>
<dbReference type="Pfam" id="PF06445">
    <property type="entry name" value="GyrI-like"/>
    <property type="match status" value="1"/>
</dbReference>
<dbReference type="PANTHER" id="PTHR47504">
    <property type="entry name" value="RIGHT ORIGIN-BINDING PROTEIN"/>
    <property type="match status" value="1"/>
</dbReference>
<dbReference type="InterPro" id="IPR018060">
    <property type="entry name" value="HTH_AraC"/>
</dbReference>
<dbReference type="SMART" id="SM00342">
    <property type="entry name" value="HTH_ARAC"/>
    <property type="match status" value="1"/>
</dbReference>
<sequence length="279" mass="31797">MELLNKLNKAISYIEENLDAEISYKEAARLAHCSEHHFKRMFPFIAGVTLSEYIRRRRLTLAALELKDHEVRVIDVAVKYGYHSADAFSRAFHSLHGVTPTAARQSDVSLKAFPRMSFQMSIKGDAELNYRIVQKESFIVTGVKEEMNNEDGHFDPQVLKGDGDELYHELEELANTSLSGILHVTANMTDESYDYYLAVATTKKGPEYFATLSIPATTWAVFDAVGPAPETMLNTWERVHTEWFPTSGYELTEAPEFVRTLKEHEEKCEIWIPVARKSN</sequence>
<dbReference type="EMBL" id="JAUSTY010000007">
    <property type="protein sequence ID" value="MDQ0166169.1"/>
    <property type="molecule type" value="Genomic_DNA"/>
</dbReference>
<accession>A0ABT9VYW9</accession>
<dbReference type="SUPFAM" id="SSF55136">
    <property type="entry name" value="Probable bacterial effector-binding domain"/>
    <property type="match status" value="1"/>
</dbReference>
<evidence type="ECO:0000313" key="6">
    <source>
        <dbReference type="Proteomes" id="UP001235840"/>
    </source>
</evidence>
<proteinExistence type="predicted"/>
<keyword evidence="6" id="KW-1185">Reference proteome</keyword>
<dbReference type="Pfam" id="PF12833">
    <property type="entry name" value="HTH_18"/>
    <property type="match status" value="1"/>
</dbReference>
<evidence type="ECO:0000313" key="5">
    <source>
        <dbReference type="EMBL" id="MDQ0166169.1"/>
    </source>
</evidence>
<dbReference type="InterPro" id="IPR011256">
    <property type="entry name" value="Reg_factor_effector_dom_sf"/>
</dbReference>
<dbReference type="Proteomes" id="UP001235840">
    <property type="component" value="Unassembled WGS sequence"/>
</dbReference>
<dbReference type="Gene3D" id="3.20.80.10">
    <property type="entry name" value="Regulatory factor, effector binding domain"/>
    <property type="match status" value="1"/>
</dbReference>
<keyword evidence="2" id="KW-0238">DNA-binding</keyword>
<organism evidence="5 6">
    <name type="scientific">Caldalkalibacillus horti</name>
    <dbReference type="NCBI Taxonomy" id="77523"/>
    <lineage>
        <taxon>Bacteria</taxon>
        <taxon>Bacillati</taxon>
        <taxon>Bacillota</taxon>
        <taxon>Bacilli</taxon>
        <taxon>Bacillales</taxon>
        <taxon>Bacillaceae</taxon>
        <taxon>Caldalkalibacillus</taxon>
    </lineage>
</organism>
<evidence type="ECO:0000256" key="2">
    <source>
        <dbReference type="ARBA" id="ARBA00023125"/>
    </source>
</evidence>
<dbReference type="RefSeq" id="WP_307394166.1">
    <property type="nucleotide sequence ID" value="NZ_BAAADK010000048.1"/>
</dbReference>
<dbReference type="InterPro" id="IPR010499">
    <property type="entry name" value="AraC_E-bd"/>
</dbReference>
<name>A0ABT9VYW9_9BACI</name>
<feature type="domain" description="HTH araC/xylS-type" evidence="4">
    <location>
        <begin position="8"/>
        <end position="106"/>
    </location>
</feature>
<dbReference type="InterPro" id="IPR029442">
    <property type="entry name" value="GyrI-like"/>
</dbReference>
<dbReference type="SMART" id="SM00871">
    <property type="entry name" value="AraC_E_bind"/>
    <property type="match status" value="1"/>
</dbReference>
<protein>
    <submittedName>
        <fullName evidence="5">AraC family transcriptional regulator</fullName>
    </submittedName>
</protein>
<keyword evidence="1" id="KW-0805">Transcription regulation</keyword>
<dbReference type="SUPFAM" id="SSF46689">
    <property type="entry name" value="Homeodomain-like"/>
    <property type="match status" value="2"/>
</dbReference>